<dbReference type="AlphaFoldDB" id="A0A6I2UJI8"/>
<dbReference type="PROSITE" id="PS00617">
    <property type="entry name" value="RECF_1"/>
    <property type="match status" value="1"/>
</dbReference>
<evidence type="ECO:0000256" key="6">
    <source>
        <dbReference type="ARBA" id="ARBA00022741"/>
    </source>
</evidence>
<dbReference type="GO" id="GO:0006260">
    <property type="term" value="P:DNA replication"/>
    <property type="evidence" value="ECO:0007669"/>
    <property type="project" value="UniProtKB-UniRule"/>
</dbReference>
<evidence type="ECO:0000256" key="8">
    <source>
        <dbReference type="ARBA" id="ARBA00022840"/>
    </source>
</evidence>
<feature type="domain" description="RecF/RecN/SMC N-terminal" evidence="14">
    <location>
        <begin position="3"/>
        <end position="350"/>
    </location>
</feature>
<evidence type="ECO:0000256" key="11">
    <source>
        <dbReference type="ARBA" id="ARBA00023236"/>
    </source>
</evidence>
<keyword evidence="16" id="KW-1185">Reference proteome</keyword>
<dbReference type="CDD" id="cd03242">
    <property type="entry name" value="ABC_RecF"/>
    <property type="match status" value="1"/>
</dbReference>
<dbReference type="GO" id="GO:0005737">
    <property type="term" value="C:cytoplasm"/>
    <property type="evidence" value="ECO:0007669"/>
    <property type="project" value="UniProtKB-SubCell"/>
</dbReference>
<dbReference type="HAMAP" id="MF_00365">
    <property type="entry name" value="RecF"/>
    <property type="match status" value="1"/>
</dbReference>
<dbReference type="PANTHER" id="PTHR32182:SF0">
    <property type="entry name" value="DNA REPLICATION AND REPAIR PROTEIN RECF"/>
    <property type="match status" value="1"/>
</dbReference>
<evidence type="ECO:0000256" key="3">
    <source>
        <dbReference type="ARBA" id="ARBA00020170"/>
    </source>
</evidence>
<dbReference type="InterPro" id="IPR042174">
    <property type="entry name" value="RecF_2"/>
</dbReference>
<keyword evidence="4 12" id="KW-0963">Cytoplasm</keyword>
<dbReference type="GO" id="GO:0000731">
    <property type="term" value="P:DNA synthesis involved in DNA repair"/>
    <property type="evidence" value="ECO:0007669"/>
    <property type="project" value="TreeGrafter"/>
</dbReference>
<keyword evidence="5 12" id="KW-0235">DNA replication</keyword>
<dbReference type="Proteomes" id="UP000433181">
    <property type="component" value="Unassembled WGS sequence"/>
</dbReference>
<keyword evidence="10 12" id="KW-0234">DNA repair</keyword>
<keyword evidence="7 12" id="KW-0227">DNA damage</keyword>
<keyword evidence="11 12" id="KW-0742">SOS response</keyword>
<evidence type="ECO:0000256" key="13">
    <source>
        <dbReference type="RuleBase" id="RU000578"/>
    </source>
</evidence>
<keyword evidence="6 12" id="KW-0547">Nucleotide-binding</keyword>
<evidence type="ECO:0000256" key="5">
    <source>
        <dbReference type="ARBA" id="ARBA00022705"/>
    </source>
</evidence>
<dbReference type="GO" id="GO:0009432">
    <property type="term" value="P:SOS response"/>
    <property type="evidence" value="ECO:0007669"/>
    <property type="project" value="UniProtKB-UniRule"/>
</dbReference>
<evidence type="ECO:0000259" key="14">
    <source>
        <dbReference type="Pfam" id="PF02463"/>
    </source>
</evidence>
<evidence type="ECO:0000256" key="10">
    <source>
        <dbReference type="ARBA" id="ARBA00023204"/>
    </source>
</evidence>
<proteinExistence type="inferred from homology"/>
<dbReference type="GO" id="GO:0003697">
    <property type="term" value="F:single-stranded DNA binding"/>
    <property type="evidence" value="ECO:0007669"/>
    <property type="project" value="UniProtKB-UniRule"/>
</dbReference>
<comment type="subcellular location">
    <subcellularLocation>
        <location evidence="1 12 13">Cytoplasm</location>
    </subcellularLocation>
</comment>
<dbReference type="NCBIfam" id="TIGR00611">
    <property type="entry name" value="recf"/>
    <property type="match status" value="1"/>
</dbReference>
<dbReference type="Gene3D" id="3.40.50.300">
    <property type="entry name" value="P-loop containing nucleotide triphosphate hydrolases"/>
    <property type="match status" value="1"/>
</dbReference>
<dbReference type="GO" id="GO:0006302">
    <property type="term" value="P:double-strand break repair"/>
    <property type="evidence" value="ECO:0007669"/>
    <property type="project" value="TreeGrafter"/>
</dbReference>
<name>A0A6I2UJI8_9FIRM</name>
<dbReference type="RefSeq" id="WP_154407522.1">
    <property type="nucleotide sequence ID" value="NZ_VUNR01000021.1"/>
</dbReference>
<comment type="similarity">
    <text evidence="2 12 13">Belongs to the RecF family.</text>
</comment>
<comment type="function">
    <text evidence="12 13">The RecF protein is involved in DNA metabolism; it is required for DNA replication and normal SOS inducibility. RecF binds preferentially to single-stranded, linear DNA. It also seems to bind ATP.</text>
</comment>
<dbReference type="GO" id="GO:0005524">
    <property type="term" value="F:ATP binding"/>
    <property type="evidence" value="ECO:0007669"/>
    <property type="project" value="UniProtKB-UniRule"/>
</dbReference>
<evidence type="ECO:0000313" key="15">
    <source>
        <dbReference type="EMBL" id="MSU09351.1"/>
    </source>
</evidence>
<feature type="binding site" evidence="12">
    <location>
        <begin position="30"/>
        <end position="37"/>
    </location>
    <ligand>
        <name>ATP</name>
        <dbReference type="ChEBI" id="CHEBI:30616"/>
    </ligand>
</feature>
<evidence type="ECO:0000256" key="2">
    <source>
        <dbReference type="ARBA" id="ARBA00008016"/>
    </source>
</evidence>
<evidence type="ECO:0000256" key="7">
    <source>
        <dbReference type="ARBA" id="ARBA00022763"/>
    </source>
</evidence>
<dbReference type="Gene3D" id="1.20.1050.90">
    <property type="entry name" value="RecF/RecN/SMC, N-terminal domain"/>
    <property type="match status" value="1"/>
</dbReference>
<organism evidence="15 16">
    <name type="scientific">Anaerovibrio slackiae</name>
    <dbReference type="NCBI Taxonomy" id="2652309"/>
    <lineage>
        <taxon>Bacteria</taxon>
        <taxon>Bacillati</taxon>
        <taxon>Bacillota</taxon>
        <taxon>Negativicutes</taxon>
        <taxon>Selenomonadales</taxon>
        <taxon>Selenomonadaceae</taxon>
        <taxon>Anaerovibrio</taxon>
    </lineage>
</organism>
<dbReference type="SUPFAM" id="SSF52540">
    <property type="entry name" value="P-loop containing nucleoside triphosphate hydrolases"/>
    <property type="match status" value="1"/>
</dbReference>
<dbReference type="PROSITE" id="PS00618">
    <property type="entry name" value="RECF_2"/>
    <property type="match status" value="1"/>
</dbReference>
<dbReference type="PANTHER" id="PTHR32182">
    <property type="entry name" value="DNA REPLICATION AND REPAIR PROTEIN RECF"/>
    <property type="match status" value="1"/>
</dbReference>
<accession>A0A6I2UJI8</accession>
<evidence type="ECO:0000256" key="1">
    <source>
        <dbReference type="ARBA" id="ARBA00004496"/>
    </source>
</evidence>
<dbReference type="GeneID" id="96779292"/>
<gene>
    <name evidence="12 15" type="primary">recF</name>
    <name evidence="15" type="ORF">FYJ84_10175</name>
</gene>
<keyword evidence="9 12" id="KW-0238">DNA-binding</keyword>
<protein>
    <recommendedName>
        <fullName evidence="3 12">DNA replication and repair protein RecF</fullName>
    </recommendedName>
</protein>
<dbReference type="EMBL" id="VUNR01000021">
    <property type="protein sequence ID" value="MSU09351.1"/>
    <property type="molecule type" value="Genomic_DNA"/>
</dbReference>
<keyword evidence="8 12" id="KW-0067">ATP-binding</keyword>
<sequence>MKVSSLKLVDYRNYEKLELKFYDDLNIFIGCNAQGKTNILEAVYYAACGSSFRSSTDSELVRWNAPGGSISLGFQRFGVENQLDFTFYRDKRRTIAYNGRKISVKELIGAVNVVLFAPDDLQLIKGAPAGRRRFLDMEISQASPAYYHELIKYNRLLQQRNSLLKEIRERRAGRDMLEYWNPQLAESAAKITAKRLEAVKKFNMLANLMQKRISGNEENLSIAYQIKGSENEPIAGNLKIWYNEMLTRSGEEDVYRGVTGIGPHRDDIIISVNGINLRSFGSQGQQRTGVLAMKLSELEFIRSETGEYPILLLDDVMSELDAGRRQQLLSFIGREGIQTLITATDEAYFDMQSVGRYFRVAAGSVAGAGYGKADG</sequence>
<dbReference type="InterPro" id="IPR003395">
    <property type="entry name" value="RecF/RecN/SMC_N"/>
</dbReference>
<dbReference type="InterPro" id="IPR018078">
    <property type="entry name" value="DNA-binding_RecF_CS"/>
</dbReference>
<dbReference type="InterPro" id="IPR001238">
    <property type="entry name" value="DNA-binding_RecF"/>
</dbReference>
<dbReference type="Pfam" id="PF02463">
    <property type="entry name" value="SMC_N"/>
    <property type="match status" value="1"/>
</dbReference>
<evidence type="ECO:0000256" key="4">
    <source>
        <dbReference type="ARBA" id="ARBA00022490"/>
    </source>
</evidence>
<comment type="caution">
    <text evidence="15">The sequence shown here is derived from an EMBL/GenBank/DDBJ whole genome shotgun (WGS) entry which is preliminary data.</text>
</comment>
<evidence type="ECO:0000256" key="9">
    <source>
        <dbReference type="ARBA" id="ARBA00023125"/>
    </source>
</evidence>
<evidence type="ECO:0000313" key="16">
    <source>
        <dbReference type="Proteomes" id="UP000433181"/>
    </source>
</evidence>
<evidence type="ECO:0000256" key="12">
    <source>
        <dbReference type="HAMAP-Rule" id="MF_00365"/>
    </source>
</evidence>
<dbReference type="InterPro" id="IPR027417">
    <property type="entry name" value="P-loop_NTPase"/>
</dbReference>
<reference evidence="15 16" key="1">
    <citation type="submission" date="2019-08" db="EMBL/GenBank/DDBJ databases">
        <title>In-depth cultivation of the pig gut microbiome towards novel bacterial diversity and tailored functional studies.</title>
        <authorList>
            <person name="Wylensek D."/>
            <person name="Hitch T.C.A."/>
            <person name="Clavel T."/>
        </authorList>
    </citation>
    <scope>NUCLEOTIDE SEQUENCE [LARGE SCALE GENOMIC DNA]</scope>
    <source>
        <strain evidence="15 16">WCA-693-APC-5D-A</strain>
    </source>
</reference>